<evidence type="ECO:0000313" key="2">
    <source>
        <dbReference type="EMBL" id="MCM1981664.1"/>
    </source>
</evidence>
<keyword evidence="3" id="KW-1185">Reference proteome</keyword>
<dbReference type="RefSeq" id="WP_166279524.1">
    <property type="nucleotide sequence ID" value="NZ_JTHE03000015.1"/>
</dbReference>
<dbReference type="Proteomes" id="UP000031561">
    <property type="component" value="Unassembled WGS sequence"/>
</dbReference>
<comment type="caution">
    <text evidence="2">The sequence shown here is derived from an EMBL/GenBank/DDBJ whole genome shotgun (WGS) entry which is preliminary data.</text>
</comment>
<feature type="transmembrane region" description="Helical" evidence="1">
    <location>
        <begin position="16"/>
        <end position="35"/>
    </location>
</feature>
<name>A0ABD4SZD3_9CYAN</name>
<keyword evidence="1" id="KW-0812">Transmembrane</keyword>
<reference evidence="2 3" key="1">
    <citation type="journal article" date="2015" name="Genome Announc.">
        <title>Draft Genome Sequence of Filamentous Marine Cyanobacterium Lyngbya confervoides Strain BDU141951.</title>
        <authorList>
            <person name="Chandrababunaidu M.M."/>
            <person name="Sen D."/>
            <person name="Tripathy S."/>
        </authorList>
    </citation>
    <scope>NUCLEOTIDE SEQUENCE [LARGE SCALE GENOMIC DNA]</scope>
    <source>
        <strain evidence="2 3">BDU141951</strain>
    </source>
</reference>
<keyword evidence="1" id="KW-0472">Membrane</keyword>
<accession>A0ABD4SZD3</accession>
<proteinExistence type="predicted"/>
<dbReference type="InterPro" id="IPR025480">
    <property type="entry name" value="DUF4330"/>
</dbReference>
<evidence type="ECO:0000313" key="3">
    <source>
        <dbReference type="Proteomes" id="UP000031561"/>
    </source>
</evidence>
<gene>
    <name evidence="2" type="ORF">QQ91_0002305</name>
</gene>
<sequence>MAIVDAKGRLFGKLSLIDIGAGLVILMVLVGILVVPGESGQSIAQSGASVKPVEVDVLVLGLSARDPDKLFQAGDKASFIIRNQPYGEVTIDSIQTLPKTIVLGLPDGTPAVVDEPREESQFSRNFLFTLEGKGRLTDKGPLLGNVPIKVGTPVELEGPLYTFRASVIDVRVGE</sequence>
<dbReference type="Pfam" id="PF14221">
    <property type="entry name" value="DUF4330"/>
    <property type="match status" value="1"/>
</dbReference>
<keyword evidence="1" id="KW-1133">Transmembrane helix</keyword>
<dbReference type="EMBL" id="JTHE03000015">
    <property type="protein sequence ID" value="MCM1981664.1"/>
    <property type="molecule type" value="Genomic_DNA"/>
</dbReference>
<evidence type="ECO:0000256" key="1">
    <source>
        <dbReference type="SAM" id="Phobius"/>
    </source>
</evidence>
<organism evidence="2 3">
    <name type="scientific">Lyngbya confervoides BDU141951</name>
    <dbReference type="NCBI Taxonomy" id="1574623"/>
    <lineage>
        <taxon>Bacteria</taxon>
        <taxon>Bacillati</taxon>
        <taxon>Cyanobacteriota</taxon>
        <taxon>Cyanophyceae</taxon>
        <taxon>Oscillatoriophycideae</taxon>
        <taxon>Oscillatoriales</taxon>
        <taxon>Microcoleaceae</taxon>
        <taxon>Lyngbya</taxon>
    </lineage>
</organism>
<protein>
    <submittedName>
        <fullName evidence="2">DUF4330 domain-containing protein</fullName>
    </submittedName>
</protein>
<dbReference type="AlphaFoldDB" id="A0ABD4SZD3"/>